<dbReference type="RefSeq" id="XP_041555053.1">
    <property type="nucleotide sequence ID" value="XM_041702248.1"/>
</dbReference>
<reference evidence="1" key="1">
    <citation type="submission" date="2021-01" db="EMBL/GenBank/DDBJ databases">
        <authorList>
            <consortium name="Aspergillus puulaauensis MK2 genome sequencing consortium"/>
            <person name="Kazuki M."/>
            <person name="Futagami T."/>
        </authorList>
    </citation>
    <scope>NUCLEOTIDE SEQUENCE</scope>
    <source>
        <strain evidence="1">MK2</strain>
    </source>
</reference>
<evidence type="ECO:0000313" key="1">
    <source>
        <dbReference type="EMBL" id="BCS22859.1"/>
    </source>
</evidence>
<dbReference type="AlphaFoldDB" id="A0A7R7XLN7"/>
<organism evidence="1 2">
    <name type="scientific">Aspergillus puulaauensis</name>
    <dbReference type="NCBI Taxonomy" id="1220207"/>
    <lineage>
        <taxon>Eukaryota</taxon>
        <taxon>Fungi</taxon>
        <taxon>Dikarya</taxon>
        <taxon>Ascomycota</taxon>
        <taxon>Pezizomycotina</taxon>
        <taxon>Eurotiomycetes</taxon>
        <taxon>Eurotiomycetidae</taxon>
        <taxon>Eurotiales</taxon>
        <taxon>Aspergillaceae</taxon>
        <taxon>Aspergillus</taxon>
    </lineage>
</organism>
<evidence type="ECO:0000313" key="2">
    <source>
        <dbReference type="Proteomes" id="UP000654913"/>
    </source>
</evidence>
<name>A0A7R7XLN7_9EURO</name>
<reference evidence="1" key="2">
    <citation type="submission" date="2021-02" db="EMBL/GenBank/DDBJ databases">
        <title>Aspergillus puulaauensis MK2 genome sequence.</title>
        <authorList>
            <person name="Futagami T."/>
            <person name="Mori K."/>
            <person name="Kadooka C."/>
            <person name="Tanaka T."/>
        </authorList>
    </citation>
    <scope>NUCLEOTIDE SEQUENCE</scope>
    <source>
        <strain evidence="1">MK2</strain>
    </source>
</reference>
<gene>
    <name evidence="1" type="ORF">APUU_31084A</name>
</gene>
<dbReference type="GeneID" id="64972864"/>
<dbReference type="PANTHER" id="PTHR48174:SF5">
    <property type="entry name" value="VACUOLAR PROTEIN SORTING-ASSOCIATED PROTEIN 62"/>
    <property type="match status" value="1"/>
</dbReference>
<evidence type="ECO:0008006" key="3">
    <source>
        <dbReference type="Google" id="ProtNLM"/>
    </source>
</evidence>
<accession>A0A7R7XLN7</accession>
<dbReference type="KEGG" id="apuu:APUU_31084A"/>
<keyword evidence="2" id="KW-1185">Reference proteome</keyword>
<dbReference type="InterPro" id="IPR009291">
    <property type="entry name" value="Vps62"/>
</dbReference>
<dbReference type="OrthoDB" id="188042at2759"/>
<dbReference type="Pfam" id="PF06101">
    <property type="entry name" value="Vps62"/>
    <property type="match status" value="1"/>
</dbReference>
<dbReference type="Proteomes" id="UP000654913">
    <property type="component" value="Chromosome 3"/>
</dbReference>
<dbReference type="PANTHER" id="PTHR48174">
    <property type="entry name" value="DUF946 FAMILY PROTEIN"/>
    <property type="match status" value="1"/>
</dbReference>
<proteinExistence type="predicted"/>
<dbReference type="EMBL" id="AP024445">
    <property type="protein sequence ID" value="BCS22859.1"/>
    <property type="molecule type" value="Genomic_DNA"/>
</dbReference>
<protein>
    <recommendedName>
        <fullName evidence="3">Vacuolar protein sorting-associated protein 62</fullName>
    </recommendedName>
</protein>
<sequence length="382" mass="41916">MSALNLPRSADAALAATALPDYVLDYAPLVWLHSEDQYRPSGFAEHLNHVVPEVDYNPIEDIQTPLTLDNLDQLNAAGNESVYLTSEEGIDADPQPDWIFGTDIDDNGQANDVSSIIVLNDHGEGDVDAFYFYFYSYNLGNTVLGMEFGNHVGDWEHNMIRFKDGTPQAIWYSQHASGQAFTYDATEKQGKRPVAYSGNGTHAVYSSTGGHDHTIPGVDLPVGFLVDQTDQGVLWDPTSGAYAYSYAADTQTFEAYDSSYPVKWLDFNGKWGDDALQGGPELFGQAKYSGGPNGPKFKNLQRDKQFNAELMSDIQFPGAYHYRPNTDASAFCKKLRQPGGDGEIDSSGHQVWMSPRTPGCKAASMPVSADGEFMQREKQGVG</sequence>